<dbReference type="eggNOG" id="COG5571">
    <property type="taxonomic scope" value="Bacteria"/>
</dbReference>
<name>A0A066WQY9_9FLAO</name>
<dbReference type="OrthoDB" id="669053at2"/>
<dbReference type="InterPro" id="IPR025535">
    <property type="entry name" value="DUF4421"/>
</dbReference>
<dbReference type="AlphaFoldDB" id="A0A066WQY9"/>
<proteinExistence type="predicted"/>
<dbReference type="RefSeq" id="WP_035657340.1">
    <property type="nucleotide sequence ID" value="NZ_JNCA01000003.1"/>
</dbReference>
<organism evidence="1 2">
    <name type="scientific">Flavobacterium seoulense</name>
    <dbReference type="NCBI Taxonomy" id="1492738"/>
    <lineage>
        <taxon>Bacteria</taxon>
        <taxon>Pseudomonadati</taxon>
        <taxon>Bacteroidota</taxon>
        <taxon>Flavobacteriia</taxon>
        <taxon>Flavobacteriales</taxon>
        <taxon>Flavobacteriaceae</taxon>
        <taxon>Flavobacterium</taxon>
    </lineage>
</organism>
<keyword evidence="2" id="KW-1185">Reference proteome</keyword>
<accession>A0A066WQY9</accession>
<sequence>MRIRFIFLLIVATSWAQQKNTDSISNSTPANEYIIHYDDFIKTRVGFTNSFNSFHIKDQKDNLDFTLSPNQRLRSTFTFMYKFIELDLGYTPDFIRFNKDDEKYGKTSFSNFGTRLYLGKWMQSIEYTKIKGFYVNKDDIGIPENLLFSNFQMRRFGGSTSYIFNPNFSFRTIFGQSEWQKKSAGSFVPSISYYFTQMKNDNPSKDNSIDIAVGPGYYYNWVINKNLLISAGAYGGVGYNTTKTTYSDGTPEEIIDGLSYQTQLNLNLGYNSEKFYTGVTARWNTFYYDNDPRVHIKDQQRFFEFYVGYRFKASERISNLVNNPQSLIKKK</sequence>
<evidence type="ECO:0000313" key="1">
    <source>
        <dbReference type="EMBL" id="KDN56462.1"/>
    </source>
</evidence>
<evidence type="ECO:0008006" key="3">
    <source>
        <dbReference type="Google" id="ProtNLM"/>
    </source>
</evidence>
<dbReference type="PATRIC" id="fig|1492738.3.peg.476"/>
<dbReference type="EMBL" id="JNCA01000003">
    <property type="protein sequence ID" value="KDN56462.1"/>
    <property type="molecule type" value="Genomic_DNA"/>
</dbReference>
<evidence type="ECO:0000313" key="2">
    <source>
        <dbReference type="Proteomes" id="UP000027064"/>
    </source>
</evidence>
<dbReference type="Pfam" id="PF14391">
    <property type="entry name" value="DUF4421"/>
    <property type="match status" value="1"/>
</dbReference>
<gene>
    <name evidence="1" type="ORF">FEM21_04810</name>
</gene>
<reference evidence="1 2" key="1">
    <citation type="submission" date="2014-05" db="EMBL/GenBank/DDBJ databases">
        <title>Genome Sequence of Flavobacterium sp. EM1321.</title>
        <authorList>
            <person name="Shin S.-K."/>
            <person name="Yi H."/>
        </authorList>
    </citation>
    <scope>NUCLEOTIDE SEQUENCE [LARGE SCALE GENOMIC DNA]</scope>
    <source>
        <strain evidence="1 2">EM1321</strain>
    </source>
</reference>
<comment type="caution">
    <text evidence="1">The sequence shown here is derived from an EMBL/GenBank/DDBJ whole genome shotgun (WGS) entry which is preliminary data.</text>
</comment>
<protein>
    <recommendedName>
        <fullName evidence="3">DUF4421 domain-containing protein</fullName>
    </recommendedName>
</protein>
<dbReference type="Proteomes" id="UP000027064">
    <property type="component" value="Unassembled WGS sequence"/>
</dbReference>